<reference evidence="17" key="1">
    <citation type="submission" date="2015-02" db="EMBL/GenBank/DDBJ databases">
        <authorList>
            <person name="Chooi Y.-H."/>
        </authorList>
    </citation>
    <scope>NUCLEOTIDE SEQUENCE [LARGE SCALE GENOMIC DNA]</scope>
    <source>
        <strain evidence="17">LAMA 915</strain>
    </source>
</reference>
<dbReference type="SUPFAM" id="SSF55785">
    <property type="entry name" value="PYP-like sensor domain (PAS domain)"/>
    <property type="match status" value="1"/>
</dbReference>
<protein>
    <recommendedName>
        <fullName evidence="2">histidine kinase</fullName>
        <ecNumber evidence="2">2.7.13.3</ecNumber>
    </recommendedName>
</protein>
<keyword evidence="5" id="KW-0716">Sensory transduction</keyword>
<dbReference type="SMART" id="SM00911">
    <property type="entry name" value="HWE_HK"/>
    <property type="match status" value="1"/>
</dbReference>
<dbReference type="PROSITE" id="PS50113">
    <property type="entry name" value="PAC"/>
    <property type="match status" value="1"/>
</dbReference>
<feature type="compositionally biased region" description="Basic and acidic residues" evidence="14">
    <location>
        <begin position="1"/>
        <end position="12"/>
    </location>
</feature>
<evidence type="ECO:0000256" key="1">
    <source>
        <dbReference type="ARBA" id="ARBA00000085"/>
    </source>
</evidence>
<dbReference type="PANTHER" id="PTHR47429">
    <property type="entry name" value="PROTEIN TWIN LOV 1"/>
    <property type="match status" value="1"/>
</dbReference>
<keyword evidence="9" id="KW-0547">Nucleotide-binding</keyword>
<gene>
    <name evidence="17" type="ORF">J121_1155</name>
</gene>
<keyword evidence="10 17" id="KW-0418">Kinase</keyword>
<dbReference type="GO" id="GO:0004673">
    <property type="term" value="F:protein histidine kinase activity"/>
    <property type="evidence" value="ECO:0007669"/>
    <property type="project" value="UniProtKB-EC"/>
</dbReference>
<dbReference type="STRING" id="1306953.J121_1155"/>
<dbReference type="NCBIfam" id="TIGR00229">
    <property type="entry name" value="sensory_box"/>
    <property type="match status" value="1"/>
</dbReference>
<keyword evidence="6" id="KW-0285">Flavoprotein</keyword>
<comment type="caution">
    <text evidence="17">The sequence shown here is derived from an EMBL/GenBank/DDBJ whole genome shotgun (WGS) entry which is preliminary data.</text>
</comment>
<keyword evidence="4" id="KW-0597">Phosphoprotein</keyword>
<evidence type="ECO:0000256" key="9">
    <source>
        <dbReference type="ARBA" id="ARBA00022741"/>
    </source>
</evidence>
<dbReference type="SMART" id="SM00091">
    <property type="entry name" value="PAS"/>
    <property type="match status" value="1"/>
</dbReference>
<evidence type="ECO:0000256" key="10">
    <source>
        <dbReference type="ARBA" id="ARBA00022777"/>
    </source>
</evidence>
<evidence type="ECO:0000313" key="18">
    <source>
        <dbReference type="Proteomes" id="UP000037446"/>
    </source>
</evidence>
<evidence type="ECO:0000259" key="16">
    <source>
        <dbReference type="PROSITE" id="PS50113"/>
    </source>
</evidence>
<keyword evidence="13" id="KW-0675">Receptor</keyword>
<dbReference type="PATRIC" id="fig|1306953.7.peg.1184"/>
<keyword evidence="3" id="KW-0600">Photoreceptor protein</keyword>
<dbReference type="SMART" id="SM00086">
    <property type="entry name" value="PAC"/>
    <property type="match status" value="1"/>
</dbReference>
<dbReference type="EMBL" id="JYNE01000021">
    <property type="protein sequence ID" value="KNH02748.1"/>
    <property type="molecule type" value="Genomic_DNA"/>
</dbReference>
<evidence type="ECO:0000256" key="8">
    <source>
        <dbReference type="ARBA" id="ARBA00022679"/>
    </source>
</evidence>
<evidence type="ECO:0000256" key="7">
    <source>
        <dbReference type="ARBA" id="ARBA00022643"/>
    </source>
</evidence>
<dbReference type="InterPro" id="IPR000700">
    <property type="entry name" value="PAS-assoc_C"/>
</dbReference>
<keyword evidence="8" id="KW-0808">Transferase</keyword>
<evidence type="ECO:0000256" key="11">
    <source>
        <dbReference type="ARBA" id="ARBA00022840"/>
    </source>
</evidence>
<evidence type="ECO:0000256" key="12">
    <source>
        <dbReference type="ARBA" id="ARBA00022991"/>
    </source>
</evidence>
<dbReference type="NCBIfam" id="NF010077">
    <property type="entry name" value="PRK13559.1"/>
    <property type="match status" value="1"/>
</dbReference>
<dbReference type="EC" id="2.7.13.3" evidence="2"/>
<dbReference type="CDD" id="cd00130">
    <property type="entry name" value="PAS"/>
    <property type="match status" value="1"/>
</dbReference>
<dbReference type="PROSITE" id="PS50112">
    <property type="entry name" value="PAS"/>
    <property type="match status" value="1"/>
</dbReference>
<dbReference type="PANTHER" id="PTHR47429:SF2">
    <property type="entry name" value="PROTEIN TWIN LOV 1"/>
    <property type="match status" value="1"/>
</dbReference>
<comment type="catalytic activity">
    <reaction evidence="1">
        <text>ATP + protein L-histidine = ADP + protein N-phospho-L-histidine.</text>
        <dbReference type="EC" id="2.7.13.3"/>
    </reaction>
</comment>
<keyword evidence="12" id="KW-0157">Chromophore</keyword>
<evidence type="ECO:0000256" key="4">
    <source>
        <dbReference type="ARBA" id="ARBA00022553"/>
    </source>
</evidence>
<organism evidence="17 18">
    <name type="scientific">Qipengyuania citrea LAMA 915</name>
    <dbReference type="NCBI Taxonomy" id="1306953"/>
    <lineage>
        <taxon>Bacteria</taxon>
        <taxon>Pseudomonadati</taxon>
        <taxon>Pseudomonadota</taxon>
        <taxon>Alphaproteobacteria</taxon>
        <taxon>Sphingomonadales</taxon>
        <taxon>Erythrobacteraceae</taxon>
        <taxon>Qipengyuania</taxon>
    </lineage>
</organism>
<evidence type="ECO:0000256" key="3">
    <source>
        <dbReference type="ARBA" id="ARBA00022543"/>
    </source>
</evidence>
<keyword evidence="7" id="KW-0288">FMN</keyword>
<accession>A0A0L1KFK8</accession>
<feature type="domain" description="PAC" evidence="16">
    <location>
        <begin position="110"/>
        <end position="162"/>
    </location>
</feature>
<feature type="compositionally biased region" description="Polar residues" evidence="14">
    <location>
        <begin position="13"/>
        <end position="26"/>
    </location>
</feature>
<dbReference type="Pfam" id="PF07536">
    <property type="entry name" value="HWE_HK"/>
    <property type="match status" value="1"/>
</dbReference>
<dbReference type="Proteomes" id="UP000037446">
    <property type="component" value="Unassembled WGS sequence"/>
</dbReference>
<dbReference type="InterPro" id="IPR001610">
    <property type="entry name" value="PAC"/>
</dbReference>
<dbReference type="GO" id="GO:0009881">
    <property type="term" value="F:photoreceptor activity"/>
    <property type="evidence" value="ECO:0007669"/>
    <property type="project" value="UniProtKB-KW"/>
</dbReference>
<evidence type="ECO:0000259" key="15">
    <source>
        <dbReference type="PROSITE" id="PS50112"/>
    </source>
</evidence>
<evidence type="ECO:0000256" key="5">
    <source>
        <dbReference type="ARBA" id="ARBA00022606"/>
    </source>
</evidence>
<dbReference type="InterPro" id="IPR035965">
    <property type="entry name" value="PAS-like_dom_sf"/>
</dbReference>
<dbReference type="SUPFAM" id="SSF55874">
    <property type="entry name" value="ATPase domain of HSP90 chaperone/DNA topoisomerase II/histidine kinase"/>
    <property type="match status" value="1"/>
</dbReference>
<dbReference type="Pfam" id="PF13426">
    <property type="entry name" value="PAS_9"/>
    <property type="match status" value="1"/>
</dbReference>
<dbReference type="InterPro" id="IPR011102">
    <property type="entry name" value="Sig_transdc_His_kinase_HWE"/>
</dbReference>
<proteinExistence type="predicted"/>
<evidence type="ECO:0000256" key="14">
    <source>
        <dbReference type="SAM" id="MobiDB-lite"/>
    </source>
</evidence>
<dbReference type="GO" id="GO:0005524">
    <property type="term" value="F:ATP binding"/>
    <property type="evidence" value="ECO:0007669"/>
    <property type="project" value="UniProtKB-KW"/>
</dbReference>
<evidence type="ECO:0000313" key="17">
    <source>
        <dbReference type="EMBL" id="KNH02748.1"/>
    </source>
</evidence>
<dbReference type="RefSeq" id="WP_050599850.1">
    <property type="nucleotide sequence ID" value="NZ_JYNE01000021.1"/>
</dbReference>
<dbReference type="InterPro" id="IPR036890">
    <property type="entry name" value="HATPase_C_sf"/>
</dbReference>
<dbReference type="InterPro" id="IPR000014">
    <property type="entry name" value="PAS"/>
</dbReference>
<feature type="domain" description="PAS" evidence="15">
    <location>
        <begin position="61"/>
        <end position="107"/>
    </location>
</feature>
<dbReference type="Gene3D" id="3.30.450.20">
    <property type="entry name" value="PAS domain"/>
    <property type="match status" value="1"/>
</dbReference>
<evidence type="ECO:0000256" key="2">
    <source>
        <dbReference type="ARBA" id="ARBA00012438"/>
    </source>
</evidence>
<dbReference type="AlphaFoldDB" id="A0A0L1KFK8"/>
<feature type="region of interest" description="Disordered" evidence="14">
    <location>
        <begin position="1"/>
        <end position="26"/>
    </location>
</feature>
<name>A0A0L1KFK8_9SPHN</name>
<evidence type="ECO:0000256" key="13">
    <source>
        <dbReference type="ARBA" id="ARBA00023170"/>
    </source>
</evidence>
<sequence length="357" mass="39521">MQRGDGGGERATFDQSQQAGRTFSPDSDNFAGATGLLFEQAMAQTRMAVCLTDPHQQDQPIVFCNKAFEKLTGYRQDEIIGRNCRFLQGPKTSSEQIAKLRHAVDNEDVLVVELLNYRKDGSTFWNALHLGPIYDEDGELRYFFGSQWDVSDIHLARAEEKHAKVMAREVSHRLKNVFAVIGGIVNITGRAMNARELASKINERIKALGRAYEPTLDEASFGTIEVGQAIRSVLAPYDPEGDRIVFDGDSARTEPNAVSALGLTLHEFATNASKYGALSNDGGTITVSWRHDEDRHGRQSLVIEWVERGGPPIHSKPEETGTGFDIAERLLSYSRGTLDRAWEEDGLHATISLPLTS</sequence>
<keyword evidence="11" id="KW-0067">ATP-binding</keyword>
<dbReference type="Gene3D" id="3.30.565.10">
    <property type="entry name" value="Histidine kinase-like ATPase, C-terminal domain"/>
    <property type="match status" value="1"/>
</dbReference>
<evidence type="ECO:0000256" key="6">
    <source>
        <dbReference type="ARBA" id="ARBA00022630"/>
    </source>
</evidence>